<organism evidence="1 2">
    <name type="scientific">Ralstonia psammae</name>
    <dbReference type="NCBI Taxonomy" id="3058598"/>
    <lineage>
        <taxon>Bacteria</taxon>
        <taxon>Pseudomonadati</taxon>
        <taxon>Pseudomonadota</taxon>
        <taxon>Betaproteobacteria</taxon>
        <taxon>Burkholderiales</taxon>
        <taxon>Burkholderiaceae</taxon>
        <taxon>Ralstonia</taxon>
    </lineage>
</organism>
<dbReference type="RefSeq" id="WP_316666538.1">
    <property type="nucleotide sequence ID" value="NZ_CATZBU010000006.1"/>
</dbReference>
<sequence>MVAVNWDVFSQLPGSAETNFEKLARALIRRHYGQYGDFKEQANQAGVEFHLKLHTACPLGSPGRWFGWQCKWYTVQSGTAIGSTRRAKIIEGLDKSAKTLPGLTDWVLWTRHKLTRGDQDWFYGLQPQYPNFKLALATSDDIAELLVGPAAILREAYFGELVLTPEGLAQQHALAVAPVKRKFQPEVHQVASVETTLRRYLGGQEAWDILSTLADDLKSGASAIESQITGLPTGLHAQASMLVESSRSTADALEGLHRSLAVGDLPAIRQLLVSSVLSPDIHRKTLARLRSARSPAALIGANVLADLYAARYRLSELKESVAAESIAVLAAAGYGKSELAIKLTLPEHDFPGGVLVLGNALHAAQTLDNLAQRFNISGHAVPTFEQLLEAVDAAGQRAGRRIPIVFDGLNESEDPRDWKGLLASAQLMLQRFPYVLLVVTLRTEFAGDCIPDDFERVELEGFANRPTARDDYFAFYKIDATDADLPLEQLDHPLTLRMFCEVANPTRQHIVGVEALPNSLTTLFSRYFDAVAMRIAAASPSSKRIYREDVREALVLVGELLWKENSRDIDFRELRSGLKDRGGWDVSLVRSLESEGILMRVEYQSSRQRIAVVYDLMAGQLIAEHLLQAERIESWLKESANAVRFDPKKKEARHPLAFDTLSALVDLFPSRVQRQQLWQVAAEPLVLFALYLSAFADPAHINRETVNELAAQASVRPKFARALFPRLRSTRAALAHPLDAHFLDDLLRRMSPAQRDLSWSEWLLESEDRVEQDIESLRVRWEEGKTDPREIVRARWVMWTLTTTNRYLRDVATRALRALALQQPAEFFGLMVESLTIPDPYVPERMCAAGYGAALSAWSDGESSPMAEALPVVARALLDGMFVPSAPSPTRHVLLRQYCLGIIALARIIVPTCISEAEAQCLRAPFAQLPNPFAGPSSFTEKQIADADEEAIGMDFGNYTIGTLVPDRHNYDFENADYQATRRAIVERMLQLGYEPSAYKEADSSRGGGGSRSRGERRKIDRYGKKYGWIAYFEMWGWRLDNGLLDSWRSEERPSDADLDPSFPGPVLTWEPARPNLFDAGPDEMVAWIREGPTPDYGSLLHPSEVAGVKGDWVMIDGFIDETATNNYRNIFTFVRAILVKCDDVEQASQMFEAMEYPGNNAIPGARQHYYTYAGEMPFGGPPEALVAAPGMGKGFGRVEMSHPKDRNLVVSAELPVHEYGWESYHSDLNTASGALLPSPNLCQAVGLRYSPGLWDMHDPNGVASIYRKLEAKSRTLSGHVTYLRADLLRKYLQETGQVLIWMMWGERGQHYRGHMSSGRDLHDAFATREHIHKRWGVWGYTDASATKRAKRRVRVKRGASAV</sequence>
<comment type="caution">
    <text evidence="1">The sequence shown here is derived from an EMBL/GenBank/DDBJ whole genome shotgun (WGS) entry which is preliminary data.</text>
</comment>
<reference evidence="1 2" key="1">
    <citation type="submission" date="2023-07" db="EMBL/GenBank/DDBJ databases">
        <authorList>
            <person name="Peeters C."/>
        </authorList>
    </citation>
    <scope>NUCLEOTIDE SEQUENCE [LARGE SCALE GENOMIC DNA]</scope>
    <source>
        <strain evidence="1 2">LMG 19083</strain>
    </source>
</reference>
<protein>
    <recommendedName>
        <fullName evidence="3">ATP-binding protein</fullName>
    </recommendedName>
</protein>
<keyword evidence="2" id="KW-1185">Reference proteome</keyword>
<accession>A0ABN9J3V5</accession>
<dbReference type="Proteomes" id="UP001189813">
    <property type="component" value="Unassembled WGS sequence"/>
</dbReference>
<proteinExistence type="predicted"/>
<evidence type="ECO:0000313" key="2">
    <source>
        <dbReference type="Proteomes" id="UP001189813"/>
    </source>
</evidence>
<name>A0ABN9J3V5_9RALS</name>
<dbReference type="EMBL" id="CATZBU010000006">
    <property type="protein sequence ID" value="CAJ0797368.1"/>
    <property type="molecule type" value="Genomic_DNA"/>
</dbReference>
<evidence type="ECO:0008006" key="3">
    <source>
        <dbReference type="Google" id="ProtNLM"/>
    </source>
</evidence>
<evidence type="ECO:0000313" key="1">
    <source>
        <dbReference type="EMBL" id="CAJ0797368.1"/>
    </source>
</evidence>
<gene>
    <name evidence="1" type="ORF">LMG19083_03001</name>
</gene>